<accession>A0A1Y2FUD4</accession>
<dbReference type="OrthoDB" id="5314930at2759"/>
<comment type="caution">
    <text evidence="1">The sequence shown here is derived from an EMBL/GenBank/DDBJ whole genome shotgun (WGS) entry which is preliminary data.</text>
</comment>
<dbReference type="RefSeq" id="XP_040728093.1">
    <property type="nucleotide sequence ID" value="XM_040866293.1"/>
</dbReference>
<organism evidence="1 2">
    <name type="scientific">Protomyces lactucae-debilis</name>
    <dbReference type="NCBI Taxonomy" id="2754530"/>
    <lineage>
        <taxon>Eukaryota</taxon>
        <taxon>Fungi</taxon>
        <taxon>Dikarya</taxon>
        <taxon>Ascomycota</taxon>
        <taxon>Taphrinomycotina</taxon>
        <taxon>Taphrinomycetes</taxon>
        <taxon>Taphrinales</taxon>
        <taxon>Protomycetaceae</taxon>
        <taxon>Protomyces</taxon>
    </lineage>
</organism>
<evidence type="ECO:0000313" key="1">
    <source>
        <dbReference type="EMBL" id="ORY87598.1"/>
    </source>
</evidence>
<dbReference type="GeneID" id="63782892"/>
<dbReference type="EMBL" id="MCFI01000001">
    <property type="protein sequence ID" value="ORY87598.1"/>
    <property type="molecule type" value="Genomic_DNA"/>
</dbReference>
<name>A0A1Y2FUD4_PROLT</name>
<evidence type="ECO:0000313" key="2">
    <source>
        <dbReference type="Proteomes" id="UP000193685"/>
    </source>
</evidence>
<sequence length="495" mass="56424">MPHLPAARSLLAASIFLCILLWLFKLKLDDHAAVARIAKSPSNLLPCLTKPIVWQLDHLQETQRDPLNRLRTIEYGPFDGAVPREVSVNEPFKVHFTCLDNSLCPESFAALIVGPAQHAFTSSANASQVQKQHTFQIAEPGIYKVYLWPHFGTICAKYYDTPDPWYERLATGSPFALHVTGGHPVRVTSSACRNTDDILDGRWVNTADLHMSELAQLGLDPYETYIRQDRAQLAPYIWLPYTCHVQHRSMYSHLARLKAKHILVLGDSVMRDPFCQLIYEPHVENVTGSPCDASIGHDYHWLTKQVTIRYGDSPEDETLLSFVMATNDFGADGKAPLKDEEARITPTHIIWNQGLWFQLARASAEVEYETMTRTSRLLLSLYPDARHIIRGTTSMHENIACYEHLTGRDASLRESDTARRVYEEERIRSSHARLAFMETFKYSDARPDSSKDGRHYSRVSFAGIAEDTVYAQRPRIGELDMWFVDLMFEIWAQDV</sequence>
<dbReference type="OMA" id="WISTKHI"/>
<keyword evidence="2" id="KW-1185">Reference proteome</keyword>
<proteinExistence type="predicted"/>
<dbReference type="AlphaFoldDB" id="A0A1Y2FUD4"/>
<protein>
    <submittedName>
        <fullName evidence="1">Uncharacterized protein</fullName>
    </submittedName>
</protein>
<reference evidence="1 2" key="1">
    <citation type="submission" date="2016-07" db="EMBL/GenBank/DDBJ databases">
        <title>Pervasive Adenine N6-methylation of Active Genes in Fungi.</title>
        <authorList>
            <consortium name="DOE Joint Genome Institute"/>
            <person name="Mondo S.J."/>
            <person name="Dannebaum R.O."/>
            <person name="Kuo R.C."/>
            <person name="Labutti K."/>
            <person name="Haridas S."/>
            <person name="Kuo A."/>
            <person name="Salamov A."/>
            <person name="Ahrendt S.R."/>
            <person name="Lipzen A."/>
            <person name="Sullivan W."/>
            <person name="Andreopoulos W.B."/>
            <person name="Clum A."/>
            <person name="Lindquist E."/>
            <person name="Daum C."/>
            <person name="Ramamoorthy G.K."/>
            <person name="Gryganskyi A."/>
            <person name="Culley D."/>
            <person name="Magnuson J.K."/>
            <person name="James T.Y."/>
            <person name="O'Malley M.A."/>
            <person name="Stajich J.E."/>
            <person name="Spatafora J.W."/>
            <person name="Visel A."/>
            <person name="Grigoriev I.V."/>
        </authorList>
    </citation>
    <scope>NUCLEOTIDE SEQUENCE [LARGE SCALE GENOMIC DNA]</scope>
    <source>
        <strain evidence="1 2">12-1054</strain>
    </source>
</reference>
<dbReference type="Proteomes" id="UP000193685">
    <property type="component" value="Unassembled WGS sequence"/>
</dbReference>
<gene>
    <name evidence="1" type="ORF">BCR37DRAFT_1810</name>
</gene>